<accession>A0A8S5MRU4</accession>
<dbReference type="Pfam" id="PF20063">
    <property type="entry name" value="DUF6462"/>
    <property type="match status" value="1"/>
</dbReference>
<evidence type="ECO:0000313" key="1">
    <source>
        <dbReference type="EMBL" id="DAD84932.1"/>
    </source>
</evidence>
<proteinExistence type="predicted"/>
<sequence>MQVRKERDYNICQKSGRINQACMRYGVGKTAMRNIAKEAEAEIKIGRCYLINFSKVDAYIDSLSGVCEEENIGE</sequence>
<dbReference type="InterPro" id="IPR045591">
    <property type="entry name" value="DUF6462"/>
</dbReference>
<name>A0A8S5MRU4_9CAUD</name>
<reference evidence="1" key="1">
    <citation type="journal article" date="2021" name="Proc. Natl. Acad. Sci. U.S.A.">
        <title>A Catalog of Tens of Thousands of Viruses from Human Metagenomes Reveals Hidden Associations with Chronic Diseases.</title>
        <authorList>
            <person name="Tisza M.J."/>
            <person name="Buck C.B."/>
        </authorList>
    </citation>
    <scope>NUCLEOTIDE SEQUENCE</scope>
    <source>
        <strain evidence="1">Ctouo22</strain>
    </source>
</reference>
<organism evidence="1">
    <name type="scientific">Siphoviridae sp. ctouo22</name>
    <dbReference type="NCBI Taxonomy" id="2826463"/>
    <lineage>
        <taxon>Viruses</taxon>
        <taxon>Duplodnaviria</taxon>
        <taxon>Heunggongvirae</taxon>
        <taxon>Uroviricota</taxon>
        <taxon>Caudoviricetes</taxon>
    </lineage>
</organism>
<dbReference type="EMBL" id="BK014969">
    <property type="protein sequence ID" value="DAD84932.1"/>
    <property type="molecule type" value="Genomic_DNA"/>
</dbReference>
<protein>
    <submittedName>
        <fullName evidence="1">Excisionase</fullName>
    </submittedName>
</protein>